<feature type="signal peptide" evidence="10">
    <location>
        <begin position="1"/>
        <end position="21"/>
    </location>
</feature>
<feature type="binding site" evidence="8">
    <location>
        <position position="209"/>
    </location>
    <ligand>
        <name>substrate</name>
    </ligand>
</feature>
<keyword evidence="4" id="KW-0133">Cell shape</keyword>
<evidence type="ECO:0000256" key="3">
    <source>
        <dbReference type="ARBA" id="ARBA00022801"/>
    </source>
</evidence>
<dbReference type="GO" id="GO:0008360">
    <property type="term" value="P:regulation of cell shape"/>
    <property type="evidence" value="ECO:0007669"/>
    <property type="project" value="UniProtKB-KW"/>
</dbReference>
<dbReference type="InterPro" id="IPR018044">
    <property type="entry name" value="Peptidase_S11"/>
</dbReference>
<keyword evidence="2 10" id="KW-0732">Signal</keyword>
<dbReference type="AlphaFoldDB" id="A0A9N7D098"/>
<evidence type="ECO:0000313" key="14">
    <source>
        <dbReference type="Proteomes" id="UP000189683"/>
    </source>
</evidence>
<dbReference type="Pfam" id="PF00768">
    <property type="entry name" value="Peptidase_S11"/>
    <property type="match status" value="1"/>
</dbReference>
<dbReference type="EMBL" id="CP019876">
    <property type="protein sequence ID" value="AQU89206.1"/>
    <property type="molecule type" value="Genomic_DNA"/>
</dbReference>
<evidence type="ECO:0000256" key="9">
    <source>
        <dbReference type="RuleBase" id="RU004016"/>
    </source>
</evidence>
<dbReference type="GO" id="GO:0009252">
    <property type="term" value="P:peptidoglycan biosynthetic process"/>
    <property type="evidence" value="ECO:0007669"/>
    <property type="project" value="UniProtKB-KW"/>
</dbReference>
<dbReference type="PRINTS" id="PR00725">
    <property type="entry name" value="DADACBPTASE1"/>
</dbReference>
<geneLocation type="plasmid" evidence="14">
    <name>pkna01</name>
</geneLocation>
<protein>
    <recommendedName>
        <fullName evidence="11">Peptidase S11 D-alanyl-D-alanine carboxypeptidase A N-terminal domain-containing protein</fullName>
    </recommendedName>
</protein>
<feature type="domain" description="Peptidase S11 D-alanyl-D-alanine carboxypeptidase A N-terminal" evidence="11">
    <location>
        <begin position="32"/>
        <end position="237"/>
    </location>
</feature>
<keyword evidence="12" id="KW-0614">Plasmid</keyword>
<dbReference type="InterPro" id="IPR012338">
    <property type="entry name" value="Beta-lactam/transpept-like"/>
</dbReference>
<evidence type="ECO:0000256" key="5">
    <source>
        <dbReference type="ARBA" id="ARBA00022984"/>
    </source>
</evidence>
<evidence type="ECO:0000313" key="13">
    <source>
        <dbReference type="EMBL" id="PYD66280.1"/>
    </source>
</evidence>
<dbReference type="GO" id="GO:0071555">
    <property type="term" value="P:cell wall organization"/>
    <property type="evidence" value="ECO:0007669"/>
    <property type="project" value="UniProtKB-KW"/>
</dbReference>
<dbReference type="EMBL" id="NIRT01000013">
    <property type="protein sequence ID" value="PYD66280.1"/>
    <property type="molecule type" value="Genomic_DNA"/>
</dbReference>
<evidence type="ECO:0000256" key="4">
    <source>
        <dbReference type="ARBA" id="ARBA00022960"/>
    </source>
</evidence>
<dbReference type="Proteomes" id="UP000189683">
    <property type="component" value="Plasmid pKNA01"/>
</dbReference>
<dbReference type="PANTHER" id="PTHR21581">
    <property type="entry name" value="D-ALANYL-D-ALANINE CARBOXYPEPTIDASE"/>
    <property type="match status" value="1"/>
</dbReference>
<keyword evidence="5" id="KW-0573">Peptidoglycan synthesis</keyword>
<feature type="active site" evidence="7">
    <location>
        <position position="108"/>
    </location>
</feature>
<dbReference type="RefSeq" id="WP_078528326.1">
    <property type="nucleotide sequence ID" value="NZ_CP019876.1"/>
</dbReference>
<keyword evidence="15" id="KW-1185">Reference proteome</keyword>
<dbReference type="GO" id="GO:0006508">
    <property type="term" value="P:proteolysis"/>
    <property type="evidence" value="ECO:0007669"/>
    <property type="project" value="InterPro"/>
</dbReference>
<dbReference type="GO" id="GO:0009002">
    <property type="term" value="F:serine-type D-Ala-D-Ala carboxypeptidase activity"/>
    <property type="evidence" value="ECO:0007669"/>
    <property type="project" value="InterPro"/>
</dbReference>
<feature type="chain" id="PRO_5040505260" description="Peptidase S11 D-alanyl-D-alanine carboxypeptidase A N-terminal domain-containing protein" evidence="10">
    <location>
        <begin position="22"/>
        <end position="259"/>
    </location>
</feature>
<proteinExistence type="inferred from homology"/>
<dbReference type="SUPFAM" id="SSF56601">
    <property type="entry name" value="beta-lactamase/transpeptidase-like"/>
    <property type="match status" value="1"/>
</dbReference>
<evidence type="ECO:0000313" key="12">
    <source>
        <dbReference type="EMBL" id="AQU89206.1"/>
    </source>
</evidence>
<evidence type="ECO:0000259" key="11">
    <source>
        <dbReference type="Pfam" id="PF00768"/>
    </source>
</evidence>
<dbReference type="InterPro" id="IPR001967">
    <property type="entry name" value="Peptidase_S11_N"/>
</dbReference>
<dbReference type="PANTHER" id="PTHR21581:SF6">
    <property type="entry name" value="TRAFFICKING PROTEIN PARTICLE COMPLEX SUBUNIT 12"/>
    <property type="match status" value="1"/>
</dbReference>
<comment type="similarity">
    <text evidence="1 9">Belongs to the peptidase S11 family.</text>
</comment>
<geneLocation type="plasmid" evidence="12">
    <name>pKNA01</name>
</geneLocation>
<evidence type="ECO:0000256" key="7">
    <source>
        <dbReference type="PIRSR" id="PIRSR618044-1"/>
    </source>
</evidence>
<dbReference type="Gene3D" id="3.40.710.10">
    <property type="entry name" value="DD-peptidase/beta-lactamase superfamily"/>
    <property type="match status" value="1"/>
</dbReference>
<dbReference type="KEGG" id="kna:B0W47_16625"/>
<gene>
    <name evidence="12" type="ORF">B0W47_16625</name>
    <name evidence="13" type="ORF">CDI09_09025</name>
</gene>
<keyword evidence="6" id="KW-0961">Cell wall biogenesis/degradation</keyword>
<evidence type="ECO:0000313" key="15">
    <source>
        <dbReference type="Proteomes" id="UP000247512"/>
    </source>
</evidence>
<evidence type="ECO:0000256" key="2">
    <source>
        <dbReference type="ARBA" id="ARBA00022729"/>
    </source>
</evidence>
<name>A0A9N7D098_9PROT</name>
<dbReference type="Proteomes" id="UP000247512">
    <property type="component" value="Unassembled WGS sequence"/>
</dbReference>
<accession>A0A9N7D098</accession>
<feature type="active site" description="Proton acceptor" evidence="7">
    <location>
        <position position="51"/>
    </location>
</feature>
<feature type="active site" description="Acyl-ester intermediate" evidence="7">
    <location>
        <position position="48"/>
    </location>
</feature>
<evidence type="ECO:0000256" key="6">
    <source>
        <dbReference type="ARBA" id="ARBA00023316"/>
    </source>
</evidence>
<dbReference type="OrthoDB" id="9795979at2"/>
<evidence type="ECO:0000256" key="10">
    <source>
        <dbReference type="SAM" id="SignalP"/>
    </source>
</evidence>
<reference evidence="13 15" key="2">
    <citation type="submission" date="2017-06" db="EMBL/GenBank/DDBJ databases">
        <title>A draft genome sequence of Komagataeibacter nataicola LMG 1536.</title>
        <authorList>
            <person name="Skraban J."/>
            <person name="Cleenwerck I."/>
            <person name="Vandamme P."/>
            <person name="Trcek J."/>
        </authorList>
    </citation>
    <scope>NUCLEOTIDE SEQUENCE [LARGE SCALE GENOMIC DNA]</scope>
    <source>
        <strain evidence="13 15">LMG 1536</strain>
    </source>
</reference>
<keyword evidence="3" id="KW-0378">Hydrolase</keyword>
<evidence type="ECO:0000256" key="8">
    <source>
        <dbReference type="PIRSR" id="PIRSR618044-2"/>
    </source>
</evidence>
<evidence type="ECO:0000256" key="1">
    <source>
        <dbReference type="ARBA" id="ARBA00007164"/>
    </source>
</evidence>
<sequence>MLKKILMTIAVCVVCMVPAKANNKSFMLILGNHVTEHVNANKRVVLASLTKMMTIDIVLGELQSGHIHGTDMVTISRHASSMPKSHLGLRAGSKISVNDAIKAVTVHSSNDIAVALAEFISGSEDEFVKRMNLAALSYGMMNTTYFNATGLPGLHQNTSTDCDLVRLYEHMQSYDLKDFGLEEWHYRGETYGNTNHLMSVKSHHMDFSKTGYIDASGYNLVASGLHQGVRYIVVITGCGSSAERDQIVSRKLHKLGRLS</sequence>
<reference evidence="12 14" key="1">
    <citation type="submission" date="2017-02" db="EMBL/GenBank/DDBJ databases">
        <title>zhang.</title>
        <authorList>
            <person name="Zhang H."/>
        </authorList>
    </citation>
    <scope>NUCLEOTIDE SEQUENCE [LARGE SCALE GENOMIC DNA]</scope>
    <source>
        <strain evidence="12 14">RZS01</strain>
        <plasmid evidence="14">pkna01</plasmid>
        <plasmid evidence="12">pKNA01</plasmid>
    </source>
</reference>
<organism evidence="12 14">
    <name type="scientific">Komagataeibacter nataicola</name>
    <dbReference type="NCBI Taxonomy" id="265960"/>
    <lineage>
        <taxon>Bacteria</taxon>
        <taxon>Pseudomonadati</taxon>
        <taxon>Pseudomonadota</taxon>
        <taxon>Alphaproteobacteria</taxon>
        <taxon>Acetobacterales</taxon>
        <taxon>Acetobacteraceae</taxon>
        <taxon>Komagataeibacter</taxon>
    </lineage>
</organism>